<protein>
    <submittedName>
        <fullName evidence="9">IPIL1 protein</fullName>
    </submittedName>
</protein>
<dbReference type="PRINTS" id="PR02107">
    <property type="entry name" value="INOS145TPRIP"/>
</dbReference>
<accession>A0A7K6AW28</accession>
<dbReference type="SMART" id="SM01265">
    <property type="entry name" value="Mab-21"/>
    <property type="match status" value="1"/>
</dbReference>
<keyword evidence="4" id="KW-0732">Signal</keyword>
<sequence>GCPERKTDKEGEEDTARDPEDVLDMHAVYLRRIQWPGLKLVHGSQEVMELMDDLLKAFQQHFTNSFFPMIQSAIGIGSAFEGWSPDGDDTVYQVLLPLKACPGHVFHVELGNGAEVAAKDTRVRVEVKCTCTSEHLRENELCLLHHPGGPILLDSLCTDSYLDVHKTAEWFQSFVKSAWATLPKSRRYEMQLLPSRHSCKLQLRHASGRTLIIEMLLGVQLGNTDIFACSQDTGATVKGITMWAKSCAVAEMKVFRIATRQVPHGSCHLKCLYLCTRIARDTGFSAYIMKTVMMHLLATAPLSGWCRMDFLSRLEDTLGYLHRCLQEGSLRHFCFGNENVPEGIILPPAFQEAQAPNLLQHLQQDAGAHLVALRKFEEL</sequence>
<dbReference type="EMBL" id="VZRI01005665">
    <property type="protein sequence ID" value="NWU93901.1"/>
    <property type="molecule type" value="Genomic_DNA"/>
</dbReference>
<evidence type="ECO:0000256" key="3">
    <source>
        <dbReference type="ARBA" id="ARBA00022692"/>
    </source>
</evidence>
<reference evidence="9 10" key="1">
    <citation type="submission" date="2019-09" db="EMBL/GenBank/DDBJ databases">
        <title>Bird 10,000 Genomes (B10K) Project - Family phase.</title>
        <authorList>
            <person name="Zhang G."/>
        </authorList>
    </citation>
    <scope>NUCLEOTIDE SEQUENCE [LARGE SCALE GENOMIC DNA]</scope>
    <source>
        <strain evidence="9">B10K-DU-012-37</strain>
    </source>
</reference>
<dbReference type="InterPro" id="IPR024810">
    <property type="entry name" value="MAB21L/cGLR"/>
</dbReference>
<feature type="domain" description="Mab-21-like HhH/H2TH-like" evidence="8">
    <location>
        <begin position="283"/>
        <end position="334"/>
    </location>
</feature>
<dbReference type="GO" id="GO:0016020">
    <property type="term" value="C:membrane"/>
    <property type="evidence" value="ECO:0007669"/>
    <property type="project" value="UniProtKB-SubCell"/>
</dbReference>
<comment type="similarity">
    <text evidence="2">Belongs to the ITPRIP family.</text>
</comment>
<feature type="region of interest" description="Disordered" evidence="7">
    <location>
        <begin position="1"/>
        <end position="20"/>
    </location>
</feature>
<dbReference type="OrthoDB" id="9034619at2759"/>
<dbReference type="Pfam" id="PF20266">
    <property type="entry name" value="Mab-21_C"/>
    <property type="match status" value="1"/>
</dbReference>
<dbReference type="AlphaFoldDB" id="A0A7K6AW28"/>
<dbReference type="InterPro" id="IPR046906">
    <property type="entry name" value="Mab-21_HhH/H2TH-like"/>
</dbReference>
<dbReference type="Proteomes" id="UP000544127">
    <property type="component" value="Unassembled WGS sequence"/>
</dbReference>
<evidence type="ECO:0000259" key="8">
    <source>
        <dbReference type="Pfam" id="PF20266"/>
    </source>
</evidence>
<evidence type="ECO:0000256" key="2">
    <source>
        <dbReference type="ARBA" id="ARBA00005554"/>
    </source>
</evidence>
<evidence type="ECO:0000256" key="1">
    <source>
        <dbReference type="ARBA" id="ARBA00004479"/>
    </source>
</evidence>
<evidence type="ECO:0000313" key="10">
    <source>
        <dbReference type="Proteomes" id="UP000544127"/>
    </source>
</evidence>
<feature type="non-terminal residue" evidence="9">
    <location>
        <position position="379"/>
    </location>
</feature>
<comment type="caution">
    <text evidence="9">The sequence shown here is derived from an EMBL/GenBank/DDBJ whole genome shotgun (WGS) entry which is preliminary data.</text>
</comment>
<proteinExistence type="inferred from homology"/>
<dbReference type="PANTHER" id="PTHR10656:SF40">
    <property type="entry name" value="INOSITOL 1,4,5-TRISPHOSPHATE RECEPTOR-INTERACTING PROTEIN-LIKE 1"/>
    <property type="match status" value="1"/>
</dbReference>
<evidence type="ECO:0000256" key="7">
    <source>
        <dbReference type="SAM" id="MobiDB-lite"/>
    </source>
</evidence>
<evidence type="ECO:0000256" key="6">
    <source>
        <dbReference type="ARBA" id="ARBA00023136"/>
    </source>
</evidence>
<keyword evidence="3" id="KW-0812">Transmembrane</keyword>
<evidence type="ECO:0000313" key="9">
    <source>
        <dbReference type="EMBL" id="NWU93901.1"/>
    </source>
</evidence>
<keyword evidence="10" id="KW-1185">Reference proteome</keyword>
<organism evidence="9 10">
    <name type="scientific">Upupa epops</name>
    <name type="common">Eurasian hoopoe</name>
    <dbReference type="NCBI Taxonomy" id="57439"/>
    <lineage>
        <taxon>Eukaryota</taxon>
        <taxon>Metazoa</taxon>
        <taxon>Chordata</taxon>
        <taxon>Craniata</taxon>
        <taxon>Vertebrata</taxon>
        <taxon>Euteleostomi</taxon>
        <taxon>Archelosauria</taxon>
        <taxon>Archosauria</taxon>
        <taxon>Dinosauria</taxon>
        <taxon>Saurischia</taxon>
        <taxon>Theropoda</taxon>
        <taxon>Coelurosauria</taxon>
        <taxon>Aves</taxon>
        <taxon>Neognathae</taxon>
        <taxon>Neoaves</taxon>
        <taxon>Telluraves</taxon>
        <taxon>Coraciimorphae</taxon>
        <taxon>Bucerotiformes</taxon>
        <taxon>Upupidae</taxon>
        <taxon>Upupa</taxon>
    </lineage>
</organism>
<feature type="non-terminal residue" evidence="9">
    <location>
        <position position="1"/>
    </location>
</feature>
<dbReference type="PANTHER" id="PTHR10656">
    <property type="entry name" value="CELL FATE DETERMINING PROTEIN MAB21-RELATED"/>
    <property type="match status" value="1"/>
</dbReference>
<keyword evidence="5" id="KW-1133">Transmembrane helix</keyword>
<evidence type="ECO:0000256" key="5">
    <source>
        <dbReference type="ARBA" id="ARBA00022989"/>
    </source>
</evidence>
<dbReference type="InterPro" id="IPR026250">
    <property type="entry name" value="ITPRIP-like"/>
</dbReference>
<dbReference type="Gene3D" id="1.10.1410.40">
    <property type="match status" value="1"/>
</dbReference>
<gene>
    <name evidence="9" type="primary">Itpripl1_2</name>
    <name evidence="9" type="ORF">UPUEPO_R09676</name>
</gene>
<name>A0A7K6AW28_UPUEP</name>
<keyword evidence="6" id="KW-0472">Membrane</keyword>
<evidence type="ECO:0000256" key="4">
    <source>
        <dbReference type="ARBA" id="ARBA00022729"/>
    </source>
</evidence>
<comment type="subcellular location">
    <subcellularLocation>
        <location evidence="1">Membrane</location>
        <topology evidence="1">Single-pass type I membrane protein</topology>
    </subcellularLocation>
</comment>